<sequence>MEFVFECGWCGEDNYFVGKQAGFWVDKWEVPAEWMLSTSSAGTARATSSGTRVLRS</sequence>
<comment type="caution">
    <text evidence="1">The sequence shown here is derived from an EMBL/GenBank/DDBJ whole genome shotgun (WGS) entry which is preliminary data.</text>
</comment>
<evidence type="ECO:0000313" key="1">
    <source>
        <dbReference type="EMBL" id="MBB4899484.1"/>
    </source>
</evidence>
<organism evidence="1 2">
    <name type="scientific">Streptomyces griseomycini</name>
    <dbReference type="NCBI Taxonomy" id="66895"/>
    <lineage>
        <taxon>Bacteria</taxon>
        <taxon>Bacillati</taxon>
        <taxon>Actinomycetota</taxon>
        <taxon>Actinomycetes</taxon>
        <taxon>Kitasatosporales</taxon>
        <taxon>Streptomycetaceae</taxon>
        <taxon>Streptomyces</taxon>
    </lineage>
</organism>
<name>A0A7W7LZS4_9ACTN</name>
<accession>A0A7W7LZS4</accession>
<protein>
    <submittedName>
        <fullName evidence="1">Uncharacterized protein</fullName>
    </submittedName>
</protein>
<reference evidence="1 2" key="1">
    <citation type="submission" date="2020-08" db="EMBL/GenBank/DDBJ databases">
        <title>Genomic Encyclopedia of Type Strains, Phase III (KMG-III): the genomes of soil and plant-associated and newly described type strains.</title>
        <authorList>
            <person name="Whitman W."/>
        </authorList>
    </citation>
    <scope>NUCLEOTIDE SEQUENCE [LARGE SCALE GENOMIC DNA]</scope>
    <source>
        <strain evidence="1 2">CECT 3273</strain>
    </source>
</reference>
<dbReference type="Proteomes" id="UP000579523">
    <property type="component" value="Unassembled WGS sequence"/>
</dbReference>
<proteinExistence type="predicted"/>
<keyword evidence="2" id="KW-1185">Reference proteome</keyword>
<evidence type="ECO:0000313" key="2">
    <source>
        <dbReference type="Proteomes" id="UP000579523"/>
    </source>
</evidence>
<dbReference type="EMBL" id="JACHJI010000005">
    <property type="protein sequence ID" value="MBB4899484.1"/>
    <property type="molecule type" value="Genomic_DNA"/>
</dbReference>
<dbReference type="AlphaFoldDB" id="A0A7W7LZS4"/>
<gene>
    <name evidence="1" type="ORF">FHS37_003544</name>
</gene>